<evidence type="ECO:0000313" key="7">
    <source>
        <dbReference type="EMBL" id="SJZ77751.1"/>
    </source>
</evidence>
<comment type="similarity">
    <text evidence="1">Belongs to the class-II fumarase/aspartase family. Fumarase subfamily.</text>
</comment>
<dbReference type="Gene3D" id="1.20.200.10">
    <property type="entry name" value="Fumarase/aspartase (Central domain)"/>
    <property type="match status" value="1"/>
</dbReference>
<dbReference type="Proteomes" id="UP000191153">
    <property type="component" value="Unassembled WGS sequence"/>
</dbReference>
<dbReference type="STRING" id="180163.SAMN02745174_01529"/>
<evidence type="ECO:0000313" key="8">
    <source>
        <dbReference type="Proteomes" id="UP000191153"/>
    </source>
</evidence>
<keyword evidence="4" id="KW-0175">Coiled coil</keyword>
<gene>
    <name evidence="7" type="ORF">SAMN02745174_01529</name>
</gene>
<feature type="domain" description="Fumarase C C-terminal" evidence="6">
    <location>
        <begin position="411"/>
        <end position="456"/>
    </location>
</feature>
<organism evidence="7 8">
    <name type="scientific">Cetobacterium ceti</name>
    <dbReference type="NCBI Taxonomy" id="180163"/>
    <lineage>
        <taxon>Bacteria</taxon>
        <taxon>Fusobacteriati</taxon>
        <taxon>Fusobacteriota</taxon>
        <taxon>Fusobacteriia</taxon>
        <taxon>Fusobacteriales</taxon>
        <taxon>Fusobacteriaceae</taxon>
        <taxon>Cetobacterium</taxon>
    </lineage>
</organism>
<dbReference type="SUPFAM" id="SSF48557">
    <property type="entry name" value="L-aspartase-like"/>
    <property type="match status" value="1"/>
</dbReference>
<dbReference type="PROSITE" id="PS00163">
    <property type="entry name" value="FUMARATE_LYASES"/>
    <property type="match status" value="1"/>
</dbReference>
<dbReference type="InterPro" id="IPR018951">
    <property type="entry name" value="Fumarase_C_C"/>
</dbReference>
<accession>A0A1T4NEI3</accession>
<dbReference type="EC" id="4.2.1.2" evidence="2"/>
<dbReference type="InterPro" id="IPR000362">
    <property type="entry name" value="Fumarate_lyase_fam"/>
</dbReference>
<evidence type="ECO:0000259" key="6">
    <source>
        <dbReference type="Pfam" id="PF10415"/>
    </source>
</evidence>
<evidence type="ECO:0000256" key="3">
    <source>
        <dbReference type="ARBA" id="ARBA00023239"/>
    </source>
</evidence>
<sequence length="460" mass="52284">MGKKYRIERDSLGEIKILEENLWGVTTERALKFFNISKEKFPREMIRAYGIIKKSCALANFKLNILGDYEKELIVKICNEIIKGKFDKEFPLNIWISGSGTQFNMNFNEVISNYASVLEGYPKGSKIPLHPNDHVNCSQSTNDTFPSAMSIAFYIKAKEELLPELLELQLILEKKAVEFFPIKKIGRTHMQDAVPMQLGEEFLNYSILIKENIFRIEKALEELLYLPIGGTAIGNGINAPKNFSDYVIKEIVGHTGYFFKESINKFAYQGSHDNFLNFSGTLKTLSNSVYKIANDIRLLSSGPRSGLNELVLPENEPGSSIMPGKINPTQCEILSMIALQVIGNDFVVTLGGSGGFLELNVYKPLIMRNTLESIELLKEGCKSFRKYLLKNIKPNLIYLEKNLRNSLMIGTYFVKHIGYDKVSKLILYAQRENISLEEANKKLKLIEEELFNSILREVLL</sequence>
<dbReference type="GO" id="GO:0006106">
    <property type="term" value="P:fumarate metabolic process"/>
    <property type="evidence" value="ECO:0007669"/>
    <property type="project" value="InterPro"/>
</dbReference>
<evidence type="ECO:0000256" key="4">
    <source>
        <dbReference type="SAM" id="Coils"/>
    </source>
</evidence>
<dbReference type="RefSeq" id="WP_078694014.1">
    <property type="nucleotide sequence ID" value="NZ_FUWX01000010.1"/>
</dbReference>
<dbReference type="GO" id="GO:0004333">
    <property type="term" value="F:fumarate hydratase activity"/>
    <property type="evidence" value="ECO:0007669"/>
    <property type="project" value="UniProtKB-EC"/>
</dbReference>
<feature type="coiled-coil region" evidence="4">
    <location>
        <begin position="429"/>
        <end position="456"/>
    </location>
</feature>
<dbReference type="GO" id="GO:0006108">
    <property type="term" value="P:malate metabolic process"/>
    <property type="evidence" value="ECO:0007669"/>
    <property type="project" value="TreeGrafter"/>
</dbReference>
<dbReference type="FunFam" id="1.10.275.10:FF:000001">
    <property type="entry name" value="Fumarate hydratase, mitochondrial"/>
    <property type="match status" value="1"/>
</dbReference>
<dbReference type="PRINTS" id="PR00149">
    <property type="entry name" value="FUMRATELYASE"/>
</dbReference>
<feature type="domain" description="Fumarate lyase N-terminal" evidence="5">
    <location>
        <begin position="13"/>
        <end position="343"/>
    </location>
</feature>
<reference evidence="7 8" key="1">
    <citation type="submission" date="2017-02" db="EMBL/GenBank/DDBJ databases">
        <authorList>
            <person name="Peterson S.W."/>
        </authorList>
    </citation>
    <scope>NUCLEOTIDE SEQUENCE [LARGE SCALE GENOMIC DNA]</scope>
    <source>
        <strain evidence="7 8">ATCC 700028</strain>
    </source>
</reference>
<keyword evidence="3" id="KW-0456">Lyase</keyword>
<dbReference type="EMBL" id="FUWX01000010">
    <property type="protein sequence ID" value="SJZ77751.1"/>
    <property type="molecule type" value="Genomic_DNA"/>
</dbReference>
<evidence type="ECO:0000256" key="1">
    <source>
        <dbReference type="ARBA" id="ARBA00009084"/>
    </source>
</evidence>
<evidence type="ECO:0000259" key="5">
    <source>
        <dbReference type="Pfam" id="PF00206"/>
    </source>
</evidence>
<dbReference type="AlphaFoldDB" id="A0A1T4NEI3"/>
<dbReference type="Pfam" id="PF10415">
    <property type="entry name" value="FumaraseC_C"/>
    <property type="match status" value="1"/>
</dbReference>
<dbReference type="OrthoDB" id="9802809at2"/>
<keyword evidence="8" id="KW-1185">Reference proteome</keyword>
<proteinExistence type="inferred from homology"/>
<dbReference type="InterPro" id="IPR005677">
    <property type="entry name" value="Fum_hydII"/>
</dbReference>
<dbReference type="InterPro" id="IPR024083">
    <property type="entry name" value="Fumarase/histidase_N"/>
</dbReference>
<name>A0A1T4NEI3_9FUSO</name>
<dbReference type="PANTHER" id="PTHR11444">
    <property type="entry name" value="ASPARTATEAMMONIA/ARGININOSUCCINATE/ADENYLOSUCCINATE LYASE"/>
    <property type="match status" value="1"/>
</dbReference>
<protein>
    <recommendedName>
        <fullName evidence="2">fumarate hydratase</fullName>
        <ecNumber evidence="2">4.2.1.2</ecNumber>
    </recommendedName>
</protein>
<dbReference type="PANTHER" id="PTHR11444:SF1">
    <property type="entry name" value="FUMARATE HYDRATASE, MITOCHONDRIAL"/>
    <property type="match status" value="1"/>
</dbReference>
<dbReference type="Gene3D" id="1.10.275.10">
    <property type="entry name" value="Fumarase/aspartase (N-terminal domain)"/>
    <property type="match status" value="1"/>
</dbReference>
<dbReference type="Gene3D" id="1.10.40.30">
    <property type="entry name" value="Fumarase/aspartase (C-terminal domain)"/>
    <property type="match status" value="1"/>
</dbReference>
<dbReference type="GO" id="GO:0006099">
    <property type="term" value="P:tricarboxylic acid cycle"/>
    <property type="evidence" value="ECO:0007669"/>
    <property type="project" value="InterPro"/>
</dbReference>
<dbReference type="Pfam" id="PF00206">
    <property type="entry name" value="Lyase_1"/>
    <property type="match status" value="1"/>
</dbReference>
<dbReference type="FunFam" id="1.20.200.10:FF:000001">
    <property type="entry name" value="Fumarate hydratase, mitochondrial"/>
    <property type="match status" value="1"/>
</dbReference>
<evidence type="ECO:0000256" key="2">
    <source>
        <dbReference type="ARBA" id="ARBA00012921"/>
    </source>
</evidence>
<dbReference type="InterPro" id="IPR022761">
    <property type="entry name" value="Fumarate_lyase_N"/>
</dbReference>
<dbReference type="InterPro" id="IPR020557">
    <property type="entry name" value="Fumarate_lyase_CS"/>
</dbReference>
<dbReference type="InterPro" id="IPR008948">
    <property type="entry name" value="L-Aspartase-like"/>
</dbReference>